<protein>
    <recommendedName>
        <fullName evidence="3">SET domain-containing protein</fullName>
    </recommendedName>
</protein>
<sequence length="253" mass="26530">MSIDLGRENADPTLPATSFLQRYCAWKYYAGGRGGTAVVLPSGGGDDVADGRGDYLDMLPPYPSDDWGSDATAGAAAAAAAAAPTTAKRLLIPLIDMCNHDRDSPHVLSGRAVPGGMLRVVAGANVKAGDAVNIAYGAGVEGNDRFVQDYGFLDSGGSSERGVGSFGGIVVPEGYRILARRILGRRGLTSGSSRRMSAMESERALEALGRTTLEDDEALLASGTVTARDERMALEYRMGVKRALRLLQRDSSG</sequence>
<comment type="caution">
    <text evidence="1">The sequence shown here is derived from an EMBL/GenBank/DDBJ whole genome shotgun (WGS) entry which is preliminary data.</text>
</comment>
<evidence type="ECO:0000313" key="2">
    <source>
        <dbReference type="Proteomes" id="UP001530315"/>
    </source>
</evidence>
<accession>A0ABD3N3V4</accession>
<name>A0ABD3N3V4_9STRA</name>
<evidence type="ECO:0008006" key="3">
    <source>
        <dbReference type="Google" id="ProtNLM"/>
    </source>
</evidence>
<evidence type="ECO:0000313" key="1">
    <source>
        <dbReference type="EMBL" id="KAL3770682.1"/>
    </source>
</evidence>
<dbReference type="AlphaFoldDB" id="A0ABD3N3V4"/>
<organism evidence="1 2">
    <name type="scientific">Stephanodiscus triporus</name>
    <dbReference type="NCBI Taxonomy" id="2934178"/>
    <lineage>
        <taxon>Eukaryota</taxon>
        <taxon>Sar</taxon>
        <taxon>Stramenopiles</taxon>
        <taxon>Ochrophyta</taxon>
        <taxon>Bacillariophyta</taxon>
        <taxon>Coscinodiscophyceae</taxon>
        <taxon>Thalassiosirophycidae</taxon>
        <taxon>Stephanodiscales</taxon>
        <taxon>Stephanodiscaceae</taxon>
        <taxon>Stephanodiscus</taxon>
    </lineage>
</organism>
<gene>
    <name evidence="1" type="ORF">ACHAW5_003126</name>
</gene>
<reference evidence="1 2" key="1">
    <citation type="submission" date="2024-10" db="EMBL/GenBank/DDBJ databases">
        <title>Updated reference genomes for cyclostephanoid diatoms.</title>
        <authorList>
            <person name="Roberts W.R."/>
            <person name="Alverson A.J."/>
        </authorList>
    </citation>
    <scope>NUCLEOTIDE SEQUENCE [LARGE SCALE GENOMIC DNA]</scope>
    <source>
        <strain evidence="1 2">AJA276-08</strain>
    </source>
</reference>
<dbReference type="Gene3D" id="3.90.1410.10">
    <property type="entry name" value="set domain protein methyltransferase, domain 1"/>
    <property type="match status" value="1"/>
</dbReference>
<dbReference type="InterPro" id="IPR046341">
    <property type="entry name" value="SET_dom_sf"/>
</dbReference>
<dbReference type="EMBL" id="JALLAZ020001622">
    <property type="protein sequence ID" value="KAL3770682.1"/>
    <property type="molecule type" value="Genomic_DNA"/>
</dbReference>
<dbReference type="CDD" id="cd10527">
    <property type="entry name" value="SET_LSMT"/>
    <property type="match status" value="1"/>
</dbReference>
<dbReference type="Proteomes" id="UP001530315">
    <property type="component" value="Unassembled WGS sequence"/>
</dbReference>
<keyword evidence="2" id="KW-1185">Reference proteome</keyword>
<dbReference type="SUPFAM" id="SSF82199">
    <property type="entry name" value="SET domain"/>
    <property type="match status" value="1"/>
</dbReference>
<proteinExistence type="predicted"/>